<gene>
    <name evidence="4" type="ORF">DMO24_00545</name>
    <name evidence="3" type="ORF">FHX36_003075</name>
</gene>
<keyword evidence="1" id="KW-0812">Transmembrane</keyword>
<keyword evidence="1" id="KW-0472">Membrane</keyword>
<dbReference type="Proteomes" id="UP000580718">
    <property type="component" value="Unassembled WGS sequence"/>
</dbReference>
<evidence type="ECO:0000313" key="3">
    <source>
        <dbReference type="EMBL" id="MBB3677340.1"/>
    </source>
</evidence>
<accession>A0A323VKI8</accession>
<feature type="domain" description="Low molecular weight protein antigen 6 PH" evidence="2">
    <location>
        <begin position="53"/>
        <end position="130"/>
    </location>
</feature>
<keyword evidence="1" id="KW-1133">Transmembrane helix</keyword>
<dbReference type="Pfam" id="PF10756">
    <property type="entry name" value="bPH_6"/>
    <property type="match status" value="1"/>
</dbReference>
<evidence type="ECO:0000313" key="5">
    <source>
        <dbReference type="Proteomes" id="UP000247602"/>
    </source>
</evidence>
<protein>
    <submittedName>
        <fullName evidence="4">PH domain-containing protein</fullName>
    </submittedName>
</protein>
<feature type="transmembrane region" description="Helical" evidence="1">
    <location>
        <begin position="33"/>
        <end position="52"/>
    </location>
</feature>
<dbReference type="Proteomes" id="UP000247602">
    <property type="component" value="Unassembled WGS sequence"/>
</dbReference>
<dbReference type="OrthoDB" id="3213712at2"/>
<evidence type="ECO:0000259" key="2">
    <source>
        <dbReference type="Pfam" id="PF10756"/>
    </source>
</evidence>
<dbReference type="RefSeq" id="WP_110550314.1">
    <property type="nucleotide sequence ID" value="NZ_JACIBU010000001.1"/>
</dbReference>
<proteinExistence type="predicted"/>
<reference evidence="4 5" key="1">
    <citation type="submission" date="2018-06" db="EMBL/GenBank/DDBJ databases">
        <title>Draft genome sequence of Modestobacter versicolor CP153-2.</title>
        <authorList>
            <person name="Gundlapally S.R."/>
        </authorList>
    </citation>
    <scope>NUCLEOTIDE SEQUENCE [LARGE SCALE GENOMIC DNA]</scope>
    <source>
        <strain evidence="4 5">CP153-2</strain>
    </source>
</reference>
<sequence length="133" mass="14005">MQWSPRSGEVVATAVVGLGLALAVVLVDPVGRVLLGGAALLLLGLAAHDALLRPRVRADGAGVTVRGLTRATTIPWPRLRARLRTQRRWGVRTRTLELEDAADDTVLLVLGRRELGTDPEVVVEALHAAGAGG</sequence>
<reference evidence="3 6" key="2">
    <citation type="submission" date="2020-08" db="EMBL/GenBank/DDBJ databases">
        <title>Sequencing the genomes of 1000 actinobacteria strains.</title>
        <authorList>
            <person name="Klenk H.-P."/>
        </authorList>
    </citation>
    <scope>NUCLEOTIDE SEQUENCE [LARGE SCALE GENOMIC DNA]</scope>
    <source>
        <strain evidence="3 6">DSM 16678</strain>
    </source>
</reference>
<keyword evidence="5" id="KW-1185">Reference proteome</keyword>
<dbReference type="InterPro" id="IPR019692">
    <property type="entry name" value="CFP-6_PH"/>
</dbReference>
<comment type="caution">
    <text evidence="4">The sequence shown here is derived from an EMBL/GenBank/DDBJ whole genome shotgun (WGS) entry which is preliminary data.</text>
</comment>
<dbReference type="AlphaFoldDB" id="A0A323VKI8"/>
<dbReference type="EMBL" id="QKNV01000005">
    <property type="protein sequence ID" value="PZA23306.1"/>
    <property type="molecule type" value="Genomic_DNA"/>
</dbReference>
<dbReference type="EMBL" id="JACIBU010000001">
    <property type="protein sequence ID" value="MBB3677340.1"/>
    <property type="molecule type" value="Genomic_DNA"/>
</dbReference>
<evidence type="ECO:0000313" key="4">
    <source>
        <dbReference type="EMBL" id="PZA23306.1"/>
    </source>
</evidence>
<organism evidence="4 5">
    <name type="scientific">Modestobacter versicolor</name>
    <dbReference type="NCBI Taxonomy" id="429133"/>
    <lineage>
        <taxon>Bacteria</taxon>
        <taxon>Bacillati</taxon>
        <taxon>Actinomycetota</taxon>
        <taxon>Actinomycetes</taxon>
        <taxon>Geodermatophilales</taxon>
        <taxon>Geodermatophilaceae</taxon>
        <taxon>Modestobacter</taxon>
    </lineage>
</organism>
<name>A0A323VKI8_9ACTN</name>
<evidence type="ECO:0000313" key="6">
    <source>
        <dbReference type="Proteomes" id="UP000580718"/>
    </source>
</evidence>
<evidence type="ECO:0000256" key="1">
    <source>
        <dbReference type="SAM" id="Phobius"/>
    </source>
</evidence>